<dbReference type="Gene3D" id="2.130.10.10">
    <property type="entry name" value="YVTN repeat-like/Quinoprotein amine dehydrogenase"/>
    <property type="match status" value="3"/>
</dbReference>
<evidence type="ECO:0000256" key="1">
    <source>
        <dbReference type="ARBA" id="ARBA00022574"/>
    </source>
</evidence>
<keyword evidence="1 3" id="KW-0853">WD repeat</keyword>
<gene>
    <name evidence="5" type="ORF">OHK93_007184</name>
</gene>
<dbReference type="SMART" id="SM00320">
    <property type="entry name" value="WD40"/>
    <property type="match status" value="5"/>
</dbReference>
<feature type="repeat" description="WD" evidence="3">
    <location>
        <begin position="343"/>
        <end position="375"/>
    </location>
</feature>
<dbReference type="PROSITE" id="PS50082">
    <property type="entry name" value="WD_REPEATS_2"/>
    <property type="match status" value="2"/>
</dbReference>
<dbReference type="GO" id="GO:0043224">
    <property type="term" value="C:nuclear SCF ubiquitin ligase complex"/>
    <property type="evidence" value="ECO:0007669"/>
    <property type="project" value="TreeGrafter"/>
</dbReference>
<dbReference type="PRINTS" id="PR00320">
    <property type="entry name" value="GPROTEINBRPT"/>
</dbReference>
<dbReference type="PANTHER" id="PTHR22847">
    <property type="entry name" value="WD40 REPEAT PROTEIN"/>
    <property type="match status" value="1"/>
</dbReference>
<evidence type="ECO:0000313" key="6">
    <source>
        <dbReference type="Proteomes" id="UP001161017"/>
    </source>
</evidence>
<dbReference type="InterPro" id="IPR020472">
    <property type="entry name" value="WD40_PAC1"/>
</dbReference>
<dbReference type="PROSITE" id="PS50294">
    <property type="entry name" value="WD_REPEATS_REGION"/>
    <property type="match status" value="1"/>
</dbReference>
<dbReference type="PANTHER" id="PTHR22847:SF681">
    <property type="entry name" value="F-BOX PROTEIN MET30"/>
    <property type="match status" value="1"/>
</dbReference>
<dbReference type="GO" id="GO:0000209">
    <property type="term" value="P:protein polyubiquitination"/>
    <property type="evidence" value="ECO:0007669"/>
    <property type="project" value="TreeGrafter"/>
</dbReference>
<name>A0AA43QJZ7_9LECA</name>
<dbReference type="SUPFAM" id="SSF50978">
    <property type="entry name" value="WD40 repeat-like"/>
    <property type="match status" value="1"/>
</dbReference>
<evidence type="ECO:0000256" key="2">
    <source>
        <dbReference type="ARBA" id="ARBA00022737"/>
    </source>
</evidence>
<sequence length="424" mass="45797">MSTSNDPDHFFQTSNSLAESTRKAKKSRNKHGSPIQLTSKILSVIADPSHADAIYVACSDGTARRLVLQSILAADRQTPTQTGETTHTYRGPTAPLTSLAISASSSSPTTTTTTTTTSPTLYASSWDKTIWSWDTATTRPLRRFQGHTDFVKCLLYLSLPLPPSPSRPPNSQANPRPEARDVLVSGSADASIIIWDVITTKRLHVLKSTTGPVTMRGVLAMAVDPATLPFPTPSSPKNKKEAGAGEGKVTFYTASSDPCIRRWYLSHDTRSAGEVTPDDGATGAVHETSVNDLCFVPGMEEEDKEMWTASSDGFAKCLVPRRSTSAIKTTTSEEQGGWDVDTSLHHGDYVRAVCVDEAGGWIVTAGRDEDVKVWDRGTGGLEVVLGGHFDEVTGLVVMGGRRVVSVGIDRTERELDELMDDDDR</sequence>
<dbReference type="EMBL" id="JAPUFD010000006">
    <property type="protein sequence ID" value="MDI1487911.1"/>
    <property type="molecule type" value="Genomic_DNA"/>
</dbReference>
<protein>
    <recommendedName>
        <fullName evidence="7">WD40 repeat-like protein</fullName>
    </recommendedName>
</protein>
<accession>A0AA43QJZ7</accession>
<dbReference type="InterPro" id="IPR001680">
    <property type="entry name" value="WD40_rpt"/>
</dbReference>
<feature type="region of interest" description="Disordered" evidence="4">
    <location>
        <begin position="1"/>
        <end position="33"/>
    </location>
</feature>
<dbReference type="GO" id="GO:0043130">
    <property type="term" value="F:ubiquitin binding"/>
    <property type="evidence" value="ECO:0007669"/>
    <property type="project" value="TreeGrafter"/>
</dbReference>
<comment type="caution">
    <text evidence="5">The sequence shown here is derived from an EMBL/GenBank/DDBJ whole genome shotgun (WGS) entry which is preliminary data.</text>
</comment>
<evidence type="ECO:0000256" key="4">
    <source>
        <dbReference type="SAM" id="MobiDB-lite"/>
    </source>
</evidence>
<feature type="compositionally biased region" description="Polar residues" evidence="4">
    <location>
        <begin position="1"/>
        <end position="19"/>
    </location>
</feature>
<feature type="repeat" description="WD" evidence="3">
    <location>
        <begin position="183"/>
        <end position="205"/>
    </location>
</feature>
<keyword evidence="6" id="KW-1185">Reference proteome</keyword>
<evidence type="ECO:0000313" key="5">
    <source>
        <dbReference type="EMBL" id="MDI1487911.1"/>
    </source>
</evidence>
<dbReference type="InterPro" id="IPR036322">
    <property type="entry name" value="WD40_repeat_dom_sf"/>
</dbReference>
<evidence type="ECO:0000256" key="3">
    <source>
        <dbReference type="PROSITE-ProRule" id="PRU00221"/>
    </source>
</evidence>
<dbReference type="AlphaFoldDB" id="A0AA43QJZ7"/>
<proteinExistence type="predicted"/>
<dbReference type="InterPro" id="IPR015943">
    <property type="entry name" value="WD40/YVTN_repeat-like_dom_sf"/>
</dbReference>
<evidence type="ECO:0008006" key="7">
    <source>
        <dbReference type="Google" id="ProtNLM"/>
    </source>
</evidence>
<reference evidence="5" key="1">
    <citation type="journal article" date="2023" name="Genome Biol. Evol.">
        <title>First Whole Genome Sequence and Flow Cytometry Genome Size Data for the Lichen-Forming Fungus Ramalina farinacea (Ascomycota).</title>
        <authorList>
            <person name="Llewellyn T."/>
            <person name="Mian S."/>
            <person name="Hill R."/>
            <person name="Leitch I.J."/>
            <person name="Gaya E."/>
        </authorList>
    </citation>
    <scope>NUCLEOTIDE SEQUENCE</scope>
    <source>
        <strain evidence="5">LIQ254RAFAR</strain>
    </source>
</reference>
<keyword evidence="2" id="KW-0677">Repeat</keyword>
<dbReference type="Pfam" id="PF00400">
    <property type="entry name" value="WD40"/>
    <property type="match status" value="3"/>
</dbReference>
<dbReference type="Proteomes" id="UP001161017">
    <property type="component" value="Unassembled WGS sequence"/>
</dbReference>
<organism evidence="5 6">
    <name type="scientific">Ramalina farinacea</name>
    <dbReference type="NCBI Taxonomy" id="258253"/>
    <lineage>
        <taxon>Eukaryota</taxon>
        <taxon>Fungi</taxon>
        <taxon>Dikarya</taxon>
        <taxon>Ascomycota</taxon>
        <taxon>Pezizomycotina</taxon>
        <taxon>Lecanoromycetes</taxon>
        <taxon>OSLEUM clade</taxon>
        <taxon>Lecanoromycetidae</taxon>
        <taxon>Lecanorales</taxon>
        <taxon>Lecanorineae</taxon>
        <taxon>Ramalinaceae</taxon>
        <taxon>Ramalina</taxon>
    </lineage>
</organism>